<feature type="transmembrane region" description="Helical" evidence="8">
    <location>
        <begin position="12"/>
        <end position="33"/>
    </location>
</feature>
<feature type="transmembrane region" description="Helical" evidence="8">
    <location>
        <begin position="94"/>
        <end position="116"/>
    </location>
</feature>
<feature type="transmembrane region" description="Helical" evidence="8">
    <location>
        <begin position="65"/>
        <end position="82"/>
    </location>
</feature>
<feature type="transmembrane region" description="Helical" evidence="8">
    <location>
        <begin position="152"/>
        <end position="174"/>
    </location>
</feature>
<dbReference type="EMBL" id="FQVF01000005">
    <property type="protein sequence ID" value="SHF08785.1"/>
    <property type="molecule type" value="Genomic_DNA"/>
</dbReference>
<comment type="similarity">
    <text evidence="2">Belongs to the binding-protein-dependent transport system permease family. FecCD subfamily.</text>
</comment>
<dbReference type="OrthoDB" id="9055647at2"/>
<feature type="transmembrane region" description="Helical" evidence="8">
    <location>
        <begin position="122"/>
        <end position="140"/>
    </location>
</feature>
<keyword evidence="4" id="KW-1003">Cell membrane</keyword>
<dbReference type="InterPro" id="IPR037294">
    <property type="entry name" value="ABC_BtuC-like"/>
</dbReference>
<dbReference type="PANTHER" id="PTHR30472:SF1">
    <property type="entry name" value="FE(3+) DICITRATE TRANSPORT SYSTEM PERMEASE PROTEIN FECC-RELATED"/>
    <property type="match status" value="1"/>
</dbReference>
<dbReference type="Proteomes" id="UP000184517">
    <property type="component" value="Unassembled WGS sequence"/>
</dbReference>
<evidence type="ECO:0000313" key="9">
    <source>
        <dbReference type="EMBL" id="SHF08785.1"/>
    </source>
</evidence>
<dbReference type="FunFam" id="1.10.3470.10:FF:000001">
    <property type="entry name" value="Vitamin B12 ABC transporter permease BtuC"/>
    <property type="match status" value="1"/>
</dbReference>
<keyword evidence="5 8" id="KW-0812">Transmembrane</keyword>
<keyword evidence="3" id="KW-0813">Transport</keyword>
<evidence type="ECO:0000256" key="2">
    <source>
        <dbReference type="ARBA" id="ARBA00007935"/>
    </source>
</evidence>
<evidence type="ECO:0000256" key="4">
    <source>
        <dbReference type="ARBA" id="ARBA00022475"/>
    </source>
</evidence>
<organism evidence="9 10">
    <name type="scientific">Marinomonas polaris DSM 16579</name>
    <dbReference type="NCBI Taxonomy" id="1122206"/>
    <lineage>
        <taxon>Bacteria</taxon>
        <taxon>Pseudomonadati</taxon>
        <taxon>Pseudomonadota</taxon>
        <taxon>Gammaproteobacteria</taxon>
        <taxon>Oceanospirillales</taxon>
        <taxon>Oceanospirillaceae</taxon>
        <taxon>Marinomonas</taxon>
    </lineage>
</organism>
<evidence type="ECO:0000256" key="8">
    <source>
        <dbReference type="SAM" id="Phobius"/>
    </source>
</evidence>
<keyword evidence="10" id="KW-1185">Reference proteome</keyword>
<feature type="transmembrane region" description="Helical" evidence="8">
    <location>
        <begin position="311"/>
        <end position="328"/>
    </location>
</feature>
<dbReference type="GO" id="GO:0005886">
    <property type="term" value="C:plasma membrane"/>
    <property type="evidence" value="ECO:0007669"/>
    <property type="project" value="UniProtKB-SubCell"/>
</dbReference>
<dbReference type="CDD" id="cd06550">
    <property type="entry name" value="TM_ABC_iron-siderophores_like"/>
    <property type="match status" value="1"/>
</dbReference>
<evidence type="ECO:0000256" key="3">
    <source>
        <dbReference type="ARBA" id="ARBA00022448"/>
    </source>
</evidence>
<dbReference type="SUPFAM" id="SSF81345">
    <property type="entry name" value="ABC transporter involved in vitamin B12 uptake, BtuC"/>
    <property type="match status" value="1"/>
</dbReference>
<proteinExistence type="inferred from homology"/>
<dbReference type="RefSeq" id="WP_072838910.1">
    <property type="nucleotide sequence ID" value="NZ_FQVF01000005.1"/>
</dbReference>
<evidence type="ECO:0000256" key="5">
    <source>
        <dbReference type="ARBA" id="ARBA00022692"/>
    </source>
</evidence>
<feature type="transmembrane region" description="Helical" evidence="8">
    <location>
        <begin position="282"/>
        <end position="305"/>
    </location>
</feature>
<keyword evidence="6 8" id="KW-1133">Transmembrane helix</keyword>
<feature type="transmembrane region" description="Helical" evidence="8">
    <location>
        <begin position="200"/>
        <end position="221"/>
    </location>
</feature>
<dbReference type="Pfam" id="PF01032">
    <property type="entry name" value="FecCD"/>
    <property type="match status" value="1"/>
</dbReference>
<protein>
    <submittedName>
        <fullName evidence="9">Iron complex transport system permease protein</fullName>
    </submittedName>
</protein>
<sequence length="333" mass="34909">MISIRLPFVGQCLILLLLLLVCSWTSLFSWSVITITPMDALHALYNMDKESIAQHIVHDLRLPRVLIGIMVGANLAAAGVIMQGLTQNPLASPSVLGINAGAALGMATVSTIAPWFGLLGSSVAAIIGGGIAWAFVMLLGSAWRGGNEHGRLVLAGVAISALCAALTKAVIIIAEDQAAGVLTWLAGSLTDARWQTFDSFWPVCVIGLLGAMLIAPTLNLLQLGDDNARNLGVSLMWVKLGGSFLVLLLVGSAISSVGAIGFVGLLVPHMARMLAGQDHRKFLPIAMMLGACLVVLSDTVSRAIIYPAETPAGAILALIGAPFFIYLVRKRTL</sequence>
<keyword evidence="7 8" id="KW-0472">Membrane</keyword>
<gene>
    <name evidence="9" type="ORF">SAMN02745753_01305</name>
</gene>
<evidence type="ECO:0000256" key="6">
    <source>
        <dbReference type="ARBA" id="ARBA00022989"/>
    </source>
</evidence>
<evidence type="ECO:0000313" key="10">
    <source>
        <dbReference type="Proteomes" id="UP000184517"/>
    </source>
</evidence>
<evidence type="ECO:0000256" key="1">
    <source>
        <dbReference type="ARBA" id="ARBA00004651"/>
    </source>
</evidence>
<dbReference type="PANTHER" id="PTHR30472">
    <property type="entry name" value="FERRIC ENTEROBACTIN TRANSPORT SYSTEM PERMEASE PROTEIN"/>
    <property type="match status" value="1"/>
</dbReference>
<comment type="subcellular location">
    <subcellularLocation>
        <location evidence="1">Cell membrane</location>
        <topology evidence="1">Multi-pass membrane protein</topology>
    </subcellularLocation>
</comment>
<dbReference type="InterPro" id="IPR000522">
    <property type="entry name" value="ABC_transptr_permease_BtuC"/>
</dbReference>
<accession>A0A1M4YSM8</accession>
<reference evidence="10" key="1">
    <citation type="submission" date="2016-11" db="EMBL/GenBank/DDBJ databases">
        <authorList>
            <person name="Varghese N."/>
            <person name="Submissions S."/>
        </authorList>
    </citation>
    <scope>NUCLEOTIDE SEQUENCE [LARGE SCALE GENOMIC DNA]</scope>
    <source>
        <strain evidence="10">DSM 16579</strain>
    </source>
</reference>
<dbReference type="Gene3D" id="1.10.3470.10">
    <property type="entry name" value="ABC transporter involved in vitamin B12 uptake, BtuC"/>
    <property type="match status" value="1"/>
</dbReference>
<dbReference type="AlphaFoldDB" id="A0A1M4YSM8"/>
<dbReference type="GO" id="GO:0033214">
    <property type="term" value="P:siderophore-iron import into cell"/>
    <property type="evidence" value="ECO:0007669"/>
    <property type="project" value="TreeGrafter"/>
</dbReference>
<name>A0A1M4YSM8_9GAMM</name>
<dbReference type="STRING" id="1122206.SAMN02745753_01305"/>
<dbReference type="GO" id="GO:0022857">
    <property type="term" value="F:transmembrane transporter activity"/>
    <property type="evidence" value="ECO:0007669"/>
    <property type="project" value="InterPro"/>
</dbReference>
<evidence type="ECO:0000256" key="7">
    <source>
        <dbReference type="ARBA" id="ARBA00023136"/>
    </source>
</evidence>